<dbReference type="PIR" id="E75616">
    <property type="entry name" value="E75616"/>
</dbReference>
<dbReference type="EMBL" id="AE001825">
    <property type="protein sequence ID" value="AAF12303.1"/>
    <property type="molecule type" value="Genomic_DNA"/>
</dbReference>
<keyword evidence="2" id="KW-1185">Reference proteome</keyword>
<dbReference type="Proteomes" id="UP000002524">
    <property type="component" value="Chromosome 2"/>
</dbReference>
<protein>
    <submittedName>
        <fullName evidence="1">Uncharacterized protein</fullName>
    </submittedName>
</protein>
<gene>
    <name evidence="1" type="ordered locus">DR_A0197</name>
</gene>
<dbReference type="HOGENOM" id="CLU_1882339_0_0_0"/>
<dbReference type="KEGG" id="dra:DR_A0197"/>
<dbReference type="STRING" id="243230.DR_A0197"/>
<proteinExistence type="predicted"/>
<evidence type="ECO:0000313" key="2">
    <source>
        <dbReference type="Proteomes" id="UP000002524"/>
    </source>
</evidence>
<dbReference type="InParanoid" id="Q9RYV9"/>
<name>Q9RYV9_DEIRA</name>
<organism evidence="1 2">
    <name type="scientific">Deinococcus radiodurans (strain ATCC 13939 / DSM 20539 / JCM 16871 / CCUG 27074 / LMG 4051 / NBRC 15346 / NCIMB 9279 / VKM B-1422 / R1)</name>
    <dbReference type="NCBI Taxonomy" id="243230"/>
    <lineage>
        <taxon>Bacteria</taxon>
        <taxon>Thermotogati</taxon>
        <taxon>Deinococcota</taxon>
        <taxon>Deinococci</taxon>
        <taxon>Deinococcales</taxon>
        <taxon>Deinococcaceae</taxon>
        <taxon>Deinococcus</taxon>
    </lineage>
</organism>
<sequence>MTPEQAVPAPWRPGESVLLLSGAGLPLGHLIVLELRPFAFRCAFEPLPAYETYRALFEEDNRLAEELAHDRSPEAFARAEAVQAEVQGLGLVLRREGGGLCRDFLLGIDLLGVGGPSADLRPLTPVSVSPLEEPA</sequence>
<reference evidence="1 2" key="1">
    <citation type="journal article" date="1999" name="Science">
        <title>Genome sequence of the radioresistant bacterium Deinococcus radiodurans R1.</title>
        <authorList>
            <person name="White O."/>
            <person name="Eisen J.A."/>
            <person name="Heidelberg J.F."/>
            <person name="Hickey E.K."/>
            <person name="Peterson J.D."/>
            <person name="Dodson R.J."/>
            <person name="Haft D.H."/>
            <person name="Gwinn M.L."/>
            <person name="Nelson W.C."/>
            <person name="Richardson D.L."/>
            <person name="Moffat K.S."/>
            <person name="Qin H."/>
            <person name="Jiang L."/>
            <person name="Pamphile W."/>
            <person name="Crosby M."/>
            <person name="Shen M."/>
            <person name="Vamathevan J.J."/>
            <person name="Lam P."/>
            <person name="McDonald L."/>
            <person name="Utterback T."/>
            <person name="Zalewski C."/>
            <person name="Makarova K.S."/>
            <person name="Aravind L."/>
            <person name="Daly M.J."/>
            <person name="Minton K.W."/>
            <person name="Fleischmann R.D."/>
            <person name="Ketchum K.A."/>
            <person name="Nelson K.E."/>
            <person name="Salzberg S."/>
            <person name="Smith H.O."/>
            <person name="Venter J.C."/>
            <person name="Fraser C.M."/>
        </authorList>
    </citation>
    <scope>NUCLEOTIDE SEQUENCE [LARGE SCALE GENOMIC DNA]</scope>
    <source>
        <strain evidence="2">ATCC 13939 / DSM 20539 / JCM 16871 / LMG 4051 / NBRC 15346 / NCIMB 9279 / R1 / VKM B-1422</strain>
    </source>
</reference>
<dbReference type="EnsemblBacteria" id="AAF12303">
    <property type="protein sequence ID" value="AAF12303"/>
    <property type="gene ID" value="DR_A0197"/>
</dbReference>
<accession>Q9RYV9</accession>
<dbReference type="AlphaFoldDB" id="Q9RYV9"/>
<dbReference type="PaxDb" id="243230-DR_A0197"/>
<dbReference type="OrthoDB" id="70372at2"/>
<evidence type="ECO:0000313" key="1">
    <source>
        <dbReference type="EMBL" id="AAF12303.1"/>
    </source>
</evidence>
<dbReference type="PATRIC" id="fig|243230.17.peg.3086"/>
<dbReference type="GeneID" id="69519091"/>
<dbReference type="RefSeq" id="WP_010889456.1">
    <property type="nucleotide sequence ID" value="NC_001264.1"/>
</dbReference>